<protein>
    <submittedName>
        <fullName evidence="2">Uncharacterized protein</fullName>
    </submittedName>
</protein>
<organism evidence="2 3">
    <name type="scientific">Kipferlia bialata</name>
    <dbReference type="NCBI Taxonomy" id="797122"/>
    <lineage>
        <taxon>Eukaryota</taxon>
        <taxon>Metamonada</taxon>
        <taxon>Carpediemonas-like organisms</taxon>
        <taxon>Kipferlia</taxon>
    </lineage>
</organism>
<dbReference type="Proteomes" id="UP000265618">
    <property type="component" value="Unassembled WGS sequence"/>
</dbReference>
<sequence>MAERGHIRDKTWSDRMSRAIRQGHPDTSHAPPPSRSLSLHHSGGGRGVTGLDVECPHLPCPDTQPIQ</sequence>
<evidence type="ECO:0000256" key="1">
    <source>
        <dbReference type="SAM" id="MobiDB-lite"/>
    </source>
</evidence>
<proteinExistence type="predicted"/>
<feature type="non-terminal residue" evidence="2">
    <location>
        <position position="1"/>
    </location>
</feature>
<feature type="region of interest" description="Disordered" evidence="1">
    <location>
        <begin position="1"/>
        <end position="50"/>
    </location>
</feature>
<reference evidence="2 3" key="1">
    <citation type="journal article" date="2018" name="PLoS ONE">
        <title>The draft genome of Kipferlia bialata reveals reductive genome evolution in fornicate parasites.</title>
        <authorList>
            <person name="Tanifuji G."/>
            <person name="Takabayashi S."/>
            <person name="Kume K."/>
            <person name="Takagi M."/>
            <person name="Nakayama T."/>
            <person name="Kamikawa R."/>
            <person name="Inagaki Y."/>
            <person name="Hashimoto T."/>
        </authorList>
    </citation>
    <scope>NUCLEOTIDE SEQUENCE [LARGE SCALE GENOMIC DNA]</scope>
    <source>
        <strain evidence="2">NY0173</strain>
    </source>
</reference>
<dbReference type="EMBL" id="BDIP01011396">
    <property type="protein sequence ID" value="GIQ93077.1"/>
    <property type="molecule type" value="Genomic_DNA"/>
</dbReference>
<feature type="compositionally biased region" description="Basic and acidic residues" evidence="1">
    <location>
        <begin position="1"/>
        <end position="27"/>
    </location>
</feature>
<evidence type="ECO:0000313" key="3">
    <source>
        <dbReference type="Proteomes" id="UP000265618"/>
    </source>
</evidence>
<comment type="caution">
    <text evidence="2">The sequence shown here is derived from an EMBL/GenBank/DDBJ whole genome shotgun (WGS) entry which is preliminary data.</text>
</comment>
<keyword evidence="3" id="KW-1185">Reference proteome</keyword>
<dbReference type="AlphaFoldDB" id="A0A9K3DDC5"/>
<evidence type="ECO:0000313" key="2">
    <source>
        <dbReference type="EMBL" id="GIQ93077.1"/>
    </source>
</evidence>
<accession>A0A9K3DDC5</accession>
<gene>
    <name evidence="2" type="ORF">KIPB_017282</name>
</gene>
<name>A0A9K3DDC5_9EUKA</name>